<proteinExistence type="predicted"/>
<organism evidence="2 3">
    <name type="scientific">Eiseniibacteriota bacterium</name>
    <dbReference type="NCBI Taxonomy" id="2212470"/>
    <lineage>
        <taxon>Bacteria</taxon>
        <taxon>Candidatus Eiseniibacteriota</taxon>
    </lineage>
</organism>
<dbReference type="GO" id="GO:0008757">
    <property type="term" value="F:S-adenosylmethionine-dependent methyltransferase activity"/>
    <property type="evidence" value="ECO:0007669"/>
    <property type="project" value="InterPro"/>
</dbReference>
<dbReference type="Proteomes" id="UP000580839">
    <property type="component" value="Unassembled WGS sequence"/>
</dbReference>
<dbReference type="PANTHER" id="PTHR43591">
    <property type="entry name" value="METHYLTRANSFERASE"/>
    <property type="match status" value="1"/>
</dbReference>
<dbReference type="EMBL" id="JABFRW010000206">
    <property type="protein sequence ID" value="NOT35618.1"/>
    <property type="molecule type" value="Genomic_DNA"/>
</dbReference>
<dbReference type="CDD" id="cd02440">
    <property type="entry name" value="AdoMet_MTases"/>
    <property type="match status" value="1"/>
</dbReference>
<accession>A0A849SIM2</accession>
<keyword evidence="2" id="KW-0808">Transferase</keyword>
<dbReference type="AlphaFoldDB" id="A0A849SIM2"/>
<dbReference type="InterPro" id="IPR029063">
    <property type="entry name" value="SAM-dependent_MTases_sf"/>
</dbReference>
<sequence length="224" mass="24585">MSFQWEAKFFCALLPAARPPRRVLVVGCGDGTEAAHIASETGATVVGLDLDVDASRRRPGVHLLRADARRLPFRDATFDALYCYHVLEHVPSPERAVAEARRALGAGSVAFFGTPNRLRMVGYVGGRATTLEKLQWNLADWGKRLTGRWSNAQGAHAGFSGGELSRMLATPFGSVSDVSVPYYCAKYPRLQPFWRWAFRFGVGRFLAPSVYFLADDSATRSVSG</sequence>
<comment type="caution">
    <text evidence="2">The sequence shown here is derived from an EMBL/GenBank/DDBJ whole genome shotgun (WGS) entry which is preliminary data.</text>
</comment>
<evidence type="ECO:0000259" key="1">
    <source>
        <dbReference type="Pfam" id="PF08241"/>
    </source>
</evidence>
<evidence type="ECO:0000313" key="3">
    <source>
        <dbReference type="Proteomes" id="UP000580839"/>
    </source>
</evidence>
<gene>
    <name evidence="2" type="ORF">HOP12_15850</name>
</gene>
<evidence type="ECO:0000313" key="2">
    <source>
        <dbReference type="EMBL" id="NOT35618.1"/>
    </source>
</evidence>
<name>A0A849SIM2_UNCEI</name>
<dbReference type="Pfam" id="PF08241">
    <property type="entry name" value="Methyltransf_11"/>
    <property type="match status" value="1"/>
</dbReference>
<keyword evidence="2" id="KW-0489">Methyltransferase</keyword>
<reference evidence="2 3" key="1">
    <citation type="submission" date="2020-04" db="EMBL/GenBank/DDBJ databases">
        <title>Metagenomic profiling of ammonia- and methane-oxidizing microorganisms in a Dutch drinking water treatment plant.</title>
        <authorList>
            <person name="Poghosyan L."/>
            <person name="Leucker S."/>
        </authorList>
    </citation>
    <scope>NUCLEOTIDE SEQUENCE [LARGE SCALE GENOMIC DNA]</scope>
    <source>
        <strain evidence="2">S-RSF-IL-03</strain>
    </source>
</reference>
<dbReference type="InterPro" id="IPR013216">
    <property type="entry name" value="Methyltransf_11"/>
</dbReference>
<dbReference type="GO" id="GO:0032259">
    <property type="term" value="P:methylation"/>
    <property type="evidence" value="ECO:0007669"/>
    <property type="project" value="UniProtKB-KW"/>
</dbReference>
<feature type="domain" description="Methyltransferase type 11" evidence="1">
    <location>
        <begin position="24"/>
        <end position="111"/>
    </location>
</feature>
<dbReference type="Gene3D" id="3.40.50.150">
    <property type="entry name" value="Vaccinia Virus protein VP39"/>
    <property type="match status" value="1"/>
</dbReference>
<dbReference type="SUPFAM" id="SSF53335">
    <property type="entry name" value="S-adenosyl-L-methionine-dependent methyltransferases"/>
    <property type="match status" value="1"/>
</dbReference>
<protein>
    <submittedName>
        <fullName evidence="2">Class I SAM-dependent methyltransferase</fullName>
    </submittedName>
</protein>